<dbReference type="CDD" id="cd11056">
    <property type="entry name" value="CYP6-like"/>
    <property type="match status" value="1"/>
</dbReference>
<keyword evidence="15" id="KW-0812">Transmembrane</keyword>
<evidence type="ECO:0000256" key="15">
    <source>
        <dbReference type="SAM" id="Phobius"/>
    </source>
</evidence>
<dbReference type="InterPro" id="IPR036396">
    <property type="entry name" value="Cyt_P450_sf"/>
</dbReference>
<dbReference type="InterPro" id="IPR050476">
    <property type="entry name" value="Insect_CytP450_Detox"/>
</dbReference>
<dbReference type="PRINTS" id="PR00463">
    <property type="entry name" value="EP450I"/>
</dbReference>
<evidence type="ECO:0000256" key="8">
    <source>
        <dbReference type="ARBA" id="ARBA00022848"/>
    </source>
</evidence>
<feature type="binding site" description="axial binding residue" evidence="13">
    <location>
        <position position="458"/>
    </location>
    <ligand>
        <name>heme</name>
        <dbReference type="ChEBI" id="CHEBI:30413"/>
    </ligand>
    <ligandPart>
        <name>Fe</name>
        <dbReference type="ChEBI" id="CHEBI:18248"/>
    </ligandPart>
</feature>
<dbReference type="InterPro" id="IPR001128">
    <property type="entry name" value="Cyt_P450"/>
</dbReference>
<dbReference type="FunFam" id="1.10.630.10:FF:000042">
    <property type="entry name" value="Cytochrome P450"/>
    <property type="match status" value="1"/>
</dbReference>
<dbReference type="InterPro" id="IPR017972">
    <property type="entry name" value="Cyt_P450_CS"/>
</dbReference>
<gene>
    <name evidence="16" type="ORF">g.30029</name>
</gene>
<dbReference type="GO" id="GO:0005506">
    <property type="term" value="F:iron ion binding"/>
    <property type="evidence" value="ECO:0007669"/>
    <property type="project" value="InterPro"/>
</dbReference>
<dbReference type="GO" id="GO:0016705">
    <property type="term" value="F:oxidoreductase activity, acting on paired donors, with incorporation or reduction of molecular oxygen"/>
    <property type="evidence" value="ECO:0007669"/>
    <property type="project" value="InterPro"/>
</dbReference>
<evidence type="ECO:0000256" key="2">
    <source>
        <dbReference type="ARBA" id="ARBA00004174"/>
    </source>
</evidence>
<evidence type="ECO:0000256" key="10">
    <source>
        <dbReference type="ARBA" id="ARBA00023004"/>
    </source>
</evidence>
<dbReference type="PANTHER" id="PTHR24292:SF54">
    <property type="entry name" value="CYP9F3-RELATED"/>
    <property type="match status" value="1"/>
</dbReference>
<dbReference type="GO" id="GO:0004497">
    <property type="term" value="F:monooxygenase activity"/>
    <property type="evidence" value="ECO:0007669"/>
    <property type="project" value="UniProtKB-KW"/>
</dbReference>
<dbReference type="PRINTS" id="PR00385">
    <property type="entry name" value="P450"/>
</dbReference>
<evidence type="ECO:0000313" key="16">
    <source>
        <dbReference type="EMBL" id="JAS28854.1"/>
    </source>
</evidence>
<keyword evidence="5 13" id="KW-0349">Heme</keyword>
<feature type="transmembrane region" description="Helical" evidence="15">
    <location>
        <begin position="6"/>
        <end position="25"/>
    </location>
</feature>
<evidence type="ECO:0000256" key="1">
    <source>
        <dbReference type="ARBA" id="ARBA00001971"/>
    </source>
</evidence>
<evidence type="ECO:0000256" key="7">
    <source>
        <dbReference type="ARBA" id="ARBA00022824"/>
    </source>
</evidence>
<dbReference type="PROSITE" id="PS00086">
    <property type="entry name" value="CYTOCHROME_P450"/>
    <property type="match status" value="1"/>
</dbReference>
<dbReference type="SUPFAM" id="SSF48264">
    <property type="entry name" value="Cytochrome P450"/>
    <property type="match status" value="1"/>
</dbReference>
<proteinExistence type="inferred from homology"/>
<dbReference type="GO" id="GO:0005789">
    <property type="term" value="C:endoplasmic reticulum membrane"/>
    <property type="evidence" value="ECO:0007669"/>
    <property type="project" value="UniProtKB-SubCell"/>
</dbReference>
<evidence type="ECO:0000256" key="11">
    <source>
        <dbReference type="ARBA" id="ARBA00023033"/>
    </source>
</evidence>
<evidence type="ECO:0000256" key="3">
    <source>
        <dbReference type="ARBA" id="ARBA00004406"/>
    </source>
</evidence>
<keyword evidence="6 13" id="KW-0479">Metal-binding</keyword>
<name>A0A1B6DT56_9HEMI</name>
<protein>
    <recommendedName>
        <fullName evidence="17">Cytochrome P450</fullName>
    </recommendedName>
</protein>
<reference evidence="16" key="1">
    <citation type="submission" date="2015-12" db="EMBL/GenBank/DDBJ databases">
        <title>De novo transcriptome assembly of four potential Pierce s Disease insect vectors from Arizona vineyards.</title>
        <authorList>
            <person name="Tassone E.E."/>
        </authorList>
    </citation>
    <scope>NUCLEOTIDE SEQUENCE</scope>
</reference>
<comment type="subcellular location">
    <subcellularLocation>
        <location evidence="3">Endoplasmic reticulum membrane</location>
        <topology evidence="3">Peripheral membrane protein</topology>
    </subcellularLocation>
    <subcellularLocation>
        <location evidence="2">Microsome membrane</location>
        <topology evidence="2">Peripheral membrane protein</topology>
    </subcellularLocation>
</comment>
<dbReference type="InterPro" id="IPR002401">
    <property type="entry name" value="Cyt_P450_E_grp-I"/>
</dbReference>
<dbReference type="Pfam" id="PF00067">
    <property type="entry name" value="p450"/>
    <property type="match status" value="1"/>
</dbReference>
<dbReference type="GO" id="GO:0020037">
    <property type="term" value="F:heme binding"/>
    <property type="evidence" value="ECO:0007669"/>
    <property type="project" value="InterPro"/>
</dbReference>
<comment type="cofactor">
    <cofactor evidence="1 13">
        <name>heme</name>
        <dbReference type="ChEBI" id="CHEBI:30413"/>
    </cofactor>
</comment>
<keyword evidence="8" id="KW-0492">Microsome</keyword>
<keyword evidence="12 15" id="KW-0472">Membrane</keyword>
<accession>A0A1B6DT56</accession>
<sequence>MFVLNLLLEMLIGILLISYLIFKYFTRNNDYWRNKGVFYIKPKSLFSIISKQNEIPLSRNLSKLYTEFPNEKYVGTISSTVPVLIVKDTELIKSILIKDFSHFVDRGFIVSLPHDFLVRHLVHMEGDEWRRMRSKLSPTFTSGKMKLYFILIEKISDQLMTHLRPLAEDHATVDVKDLISRFTLDVISTCAFGLQVNSIEDPDNQVRTMAKLMFSDRSKDFLIGGILPMMPFLAKIFPITLSNPKVSQFVLKLVEDTVGYRKKNNVTRGDFIDLLMKLKTLEPDKEDTYKDTQKDTDKNDGELTMKEMAGQVSVFLAAGFETAASTTSFLLYELSSNKDIQDKLRQEIDTVIQKNGGVFSYQCLQEMSYLEKCIQETLRRYASLPTLSRKCVKKYQIPGTDVVIDEGVKVLIPIREIHHDPLFYPDPYKFNPERFSPEEVASRTGFTYLPFGEGPRICIGKRMGIMQVQTAVVNLLREFQLTLAPGMPTVLPINPFYPLTASTIPIQLVVSKRN</sequence>
<organism evidence="16">
    <name type="scientific">Clastoptera arizonana</name>
    <name type="common">Arizona spittle bug</name>
    <dbReference type="NCBI Taxonomy" id="38151"/>
    <lineage>
        <taxon>Eukaryota</taxon>
        <taxon>Metazoa</taxon>
        <taxon>Ecdysozoa</taxon>
        <taxon>Arthropoda</taxon>
        <taxon>Hexapoda</taxon>
        <taxon>Insecta</taxon>
        <taxon>Pterygota</taxon>
        <taxon>Neoptera</taxon>
        <taxon>Paraneoptera</taxon>
        <taxon>Hemiptera</taxon>
        <taxon>Auchenorrhyncha</taxon>
        <taxon>Cercopoidea</taxon>
        <taxon>Clastopteridae</taxon>
        <taxon>Clastoptera</taxon>
    </lineage>
</organism>
<comment type="similarity">
    <text evidence="4 14">Belongs to the cytochrome P450 family.</text>
</comment>
<dbReference type="AlphaFoldDB" id="A0A1B6DT56"/>
<evidence type="ECO:0000256" key="5">
    <source>
        <dbReference type="ARBA" id="ARBA00022617"/>
    </source>
</evidence>
<evidence type="ECO:0008006" key="17">
    <source>
        <dbReference type="Google" id="ProtNLM"/>
    </source>
</evidence>
<feature type="transmembrane region" description="Helical" evidence="15">
    <location>
        <begin position="221"/>
        <end position="241"/>
    </location>
</feature>
<keyword evidence="10 13" id="KW-0408">Iron</keyword>
<evidence type="ECO:0000256" key="14">
    <source>
        <dbReference type="RuleBase" id="RU000461"/>
    </source>
</evidence>
<dbReference type="Gene3D" id="1.10.630.10">
    <property type="entry name" value="Cytochrome P450"/>
    <property type="match status" value="1"/>
</dbReference>
<keyword evidence="15" id="KW-1133">Transmembrane helix</keyword>
<keyword evidence="9 14" id="KW-0560">Oxidoreductase</keyword>
<evidence type="ECO:0000256" key="9">
    <source>
        <dbReference type="ARBA" id="ARBA00023002"/>
    </source>
</evidence>
<keyword evidence="7" id="KW-0256">Endoplasmic reticulum</keyword>
<evidence type="ECO:0000256" key="12">
    <source>
        <dbReference type="ARBA" id="ARBA00023136"/>
    </source>
</evidence>
<dbReference type="EMBL" id="GEDC01008444">
    <property type="protein sequence ID" value="JAS28854.1"/>
    <property type="molecule type" value="Transcribed_RNA"/>
</dbReference>
<evidence type="ECO:0000256" key="6">
    <source>
        <dbReference type="ARBA" id="ARBA00022723"/>
    </source>
</evidence>
<evidence type="ECO:0000256" key="13">
    <source>
        <dbReference type="PIRSR" id="PIRSR602401-1"/>
    </source>
</evidence>
<dbReference type="PANTHER" id="PTHR24292">
    <property type="entry name" value="CYTOCHROME P450"/>
    <property type="match status" value="1"/>
</dbReference>
<evidence type="ECO:0000256" key="4">
    <source>
        <dbReference type="ARBA" id="ARBA00010617"/>
    </source>
</evidence>
<keyword evidence="11 14" id="KW-0503">Monooxygenase</keyword>